<feature type="binding site" evidence="11">
    <location>
        <position position="98"/>
    </location>
    <ligand>
        <name>substrate</name>
    </ligand>
</feature>
<evidence type="ECO:0000256" key="3">
    <source>
        <dbReference type="ARBA" id="ARBA00012154"/>
    </source>
</evidence>
<comment type="similarity">
    <text evidence="2 11">Belongs to the shikimate kinase family.</text>
</comment>
<keyword evidence="9 11" id="KW-0057">Aromatic amino acid biosynthesis</keyword>
<comment type="subunit">
    <text evidence="11">Monomer.</text>
</comment>
<evidence type="ECO:0000256" key="5">
    <source>
        <dbReference type="ARBA" id="ARBA00022679"/>
    </source>
</evidence>
<keyword evidence="5 11" id="KW-0808">Transferase</keyword>
<dbReference type="GO" id="GO:0009073">
    <property type="term" value="P:aromatic amino acid family biosynthetic process"/>
    <property type="evidence" value="ECO:0007669"/>
    <property type="project" value="UniProtKB-KW"/>
</dbReference>
<dbReference type="AlphaFoldDB" id="A0A255XP26"/>
<accession>A0A255XP26</accession>
<evidence type="ECO:0000256" key="8">
    <source>
        <dbReference type="ARBA" id="ARBA00022840"/>
    </source>
</evidence>
<keyword evidence="6 11" id="KW-0547">Nucleotide-binding</keyword>
<protein>
    <recommendedName>
        <fullName evidence="3 11">Shikimate kinase</fullName>
        <shortName evidence="11">SK</shortName>
        <ecNumber evidence="3 11">2.7.1.71</ecNumber>
    </recommendedName>
</protein>
<dbReference type="PANTHER" id="PTHR21087">
    <property type="entry name" value="SHIKIMATE KINASE"/>
    <property type="match status" value="1"/>
</dbReference>
<evidence type="ECO:0000256" key="2">
    <source>
        <dbReference type="ARBA" id="ARBA00006997"/>
    </source>
</evidence>
<dbReference type="Gene3D" id="3.40.50.300">
    <property type="entry name" value="P-loop containing nucleotide triphosphate hydrolases"/>
    <property type="match status" value="1"/>
</dbReference>
<feature type="binding site" evidence="11">
    <location>
        <position position="76"/>
    </location>
    <ligand>
        <name>substrate</name>
    </ligand>
</feature>
<organism evidence="12 13">
    <name type="scientific">Elstera cyanobacteriorum</name>
    <dbReference type="NCBI Taxonomy" id="2022747"/>
    <lineage>
        <taxon>Bacteria</taxon>
        <taxon>Pseudomonadati</taxon>
        <taxon>Pseudomonadota</taxon>
        <taxon>Alphaproteobacteria</taxon>
        <taxon>Rhodospirillales</taxon>
        <taxon>Rhodospirillaceae</taxon>
        <taxon>Elstera</taxon>
    </lineage>
</organism>
<sequence length="197" mass="21617">MARSTDPDSASARQGRFVPARTVVLVGLMGSGKSSVGRRLAQRLALPFRDADIEIEQAAGQTIPEIFATHGEAHFRDGERRVIARLLEEPVHVLATGGGAFMDARTRDAITARGISIWLRVDLDELVRRTARRNHRPLLNQGDPRQILAGLMEQRYPVYADADITVDGGAGDVEEMTERVLKALTAYCQSQFPAPSE</sequence>
<dbReference type="PRINTS" id="PR01100">
    <property type="entry name" value="SHIKIMTKNASE"/>
</dbReference>
<comment type="caution">
    <text evidence="11">Lacks conserved residue(s) required for the propagation of feature annotation.</text>
</comment>
<dbReference type="PROSITE" id="PS01128">
    <property type="entry name" value="SHIKIMATE_KINASE"/>
    <property type="match status" value="1"/>
</dbReference>
<evidence type="ECO:0000256" key="7">
    <source>
        <dbReference type="ARBA" id="ARBA00022777"/>
    </source>
</evidence>
<comment type="pathway">
    <text evidence="1 11">Metabolic intermediate biosynthesis; chorismate biosynthesis; chorismate from D-erythrose 4-phosphate and phosphoenolpyruvate: step 5/7.</text>
</comment>
<keyword evidence="11" id="KW-0963">Cytoplasm</keyword>
<dbReference type="Pfam" id="PF01202">
    <property type="entry name" value="SKI"/>
    <property type="match status" value="1"/>
</dbReference>
<evidence type="ECO:0000256" key="11">
    <source>
        <dbReference type="HAMAP-Rule" id="MF_00109"/>
    </source>
</evidence>
<comment type="subcellular location">
    <subcellularLocation>
        <location evidence="11">Cytoplasm</location>
    </subcellularLocation>
</comment>
<evidence type="ECO:0000256" key="10">
    <source>
        <dbReference type="ARBA" id="ARBA00048567"/>
    </source>
</evidence>
<feature type="binding site" evidence="11">
    <location>
        <begin position="30"/>
        <end position="35"/>
    </location>
    <ligand>
        <name>ATP</name>
        <dbReference type="ChEBI" id="CHEBI:30616"/>
    </ligand>
</feature>
<comment type="caution">
    <text evidence="12">The sequence shown here is derived from an EMBL/GenBank/DDBJ whole genome shotgun (WGS) entry which is preliminary data.</text>
</comment>
<comment type="cofactor">
    <cofactor evidence="11">
        <name>Mg(2+)</name>
        <dbReference type="ChEBI" id="CHEBI:18420"/>
    </cofactor>
    <text evidence="11">Binds 1 Mg(2+) ion per subunit.</text>
</comment>
<feature type="binding site" evidence="11">
    <location>
        <position position="52"/>
    </location>
    <ligand>
        <name>substrate</name>
    </ligand>
</feature>
<keyword evidence="7 11" id="KW-0418">Kinase</keyword>
<dbReference type="CDD" id="cd00464">
    <property type="entry name" value="SK"/>
    <property type="match status" value="1"/>
</dbReference>
<reference evidence="12 13" key="1">
    <citation type="submission" date="2017-07" db="EMBL/GenBank/DDBJ databases">
        <title>Elstera cyanobacteriorum sp. nov., a novel bacterium isolated from cyanobacterial aggregates in a eutrophic lake.</title>
        <authorList>
            <person name="Cai H."/>
        </authorList>
    </citation>
    <scope>NUCLEOTIDE SEQUENCE [LARGE SCALE GENOMIC DNA]</scope>
    <source>
        <strain evidence="12 13">TH019</strain>
    </source>
</reference>
<comment type="function">
    <text evidence="11">Catalyzes the specific phosphorylation of the 3-hydroxyl group of shikimic acid using ATP as a cosubstrate.</text>
</comment>
<evidence type="ECO:0000256" key="9">
    <source>
        <dbReference type="ARBA" id="ARBA00023141"/>
    </source>
</evidence>
<dbReference type="UniPathway" id="UPA00053">
    <property type="reaction ID" value="UER00088"/>
</dbReference>
<gene>
    <name evidence="11" type="primary">aroK</name>
    <name evidence="12" type="ORF">CHR90_13660</name>
</gene>
<proteinExistence type="inferred from homology"/>
<feature type="binding site" evidence="11">
    <location>
        <position position="155"/>
    </location>
    <ligand>
        <name>substrate</name>
    </ligand>
</feature>
<dbReference type="GO" id="GO:0008652">
    <property type="term" value="P:amino acid biosynthetic process"/>
    <property type="evidence" value="ECO:0007669"/>
    <property type="project" value="UniProtKB-KW"/>
</dbReference>
<dbReference type="PANTHER" id="PTHR21087:SF16">
    <property type="entry name" value="SHIKIMATE KINASE 1, CHLOROPLASTIC"/>
    <property type="match status" value="1"/>
</dbReference>
<evidence type="ECO:0000256" key="6">
    <source>
        <dbReference type="ARBA" id="ARBA00022741"/>
    </source>
</evidence>
<evidence type="ECO:0000313" key="13">
    <source>
        <dbReference type="Proteomes" id="UP000216361"/>
    </source>
</evidence>
<dbReference type="GO" id="GO:0005524">
    <property type="term" value="F:ATP binding"/>
    <property type="evidence" value="ECO:0007669"/>
    <property type="project" value="UniProtKB-UniRule"/>
</dbReference>
<dbReference type="RefSeq" id="WP_094409572.1">
    <property type="nucleotide sequence ID" value="NZ_BMJZ01000002.1"/>
</dbReference>
<dbReference type="InterPro" id="IPR031322">
    <property type="entry name" value="Shikimate/glucono_kinase"/>
</dbReference>
<dbReference type="SUPFAM" id="SSF52540">
    <property type="entry name" value="P-loop containing nucleoside triphosphate hydrolases"/>
    <property type="match status" value="1"/>
</dbReference>
<dbReference type="HAMAP" id="MF_00109">
    <property type="entry name" value="Shikimate_kinase"/>
    <property type="match status" value="1"/>
</dbReference>
<evidence type="ECO:0000313" key="12">
    <source>
        <dbReference type="EMBL" id="OYQ18010.1"/>
    </source>
</evidence>
<dbReference type="GO" id="GO:0000287">
    <property type="term" value="F:magnesium ion binding"/>
    <property type="evidence" value="ECO:0007669"/>
    <property type="project" value="UniProtKB-UniRule"/>
</dbReference>
<dbReference type="OrthoDB" id="9800332at2"/>
<dbReference type="GO" id="GO:0009423">
    <property type="term" value="P:chorismate biosynthetic process"/>
    <property type="evidence" value="ECO:0007669"/>
    <property type="project" value="UniProtKB-UniRule"/>
</dbReference>
<feature type="binding site" evidence="11">
    <location>
        <position position="34"/>
    </location>
    <ligand>
        <name>Mg(2+)</name>
        <dbReference type="ChEBI" id="CHEBI:18420"/>
    </ligand>
</feature>
<keyword evidence="4 11" id="KW-0028">Amino-acid biosynthesis</keyword>
<keyword evidence="13" id="KW-1185">Reference proteome</keyword>
<dbReference type="GO" id="GO:0004765">
    <property type="term" value="F:shikimate kinase activity"/>
    <property type="evidence" value="ECO:0007669"/>
    <property type="project" value="UniProtKB-UniRule"/>
</dbReference>
<evidence type="ECO:0000256" key="4">
    <source>
        <dbReference type="ARBA" id="ARBA00022605"/>
    </source>
</evidence>
<dbReference type="InterPro" id="IPR023000">
    <property type="entry name" value="Shikimate_kinase_CS"/>
</dbReference>
<dbReference type="InterPro" id="IPR000623">
    <property type="entry name" value="Shikimate_kinase/TSH1"/>
</dbReference>
<feature type="binding site" evidence="11">
    <location>
        <position position="136"/>
    </location>
    <ligand>
        <name>ATP</name>
        <dbReference type="ChEBI" id="CHEBI:30616"/>
    </ligand>
</feature>
<dbReference type="EMBL" id="NOXS01000033">
    <property type="protein sequence ID" value="OYQ18010.1"/>
    <property type="molecule type" value="Genomic_DNA"/>
</dbReference>
<keyword evidence="11" id="KW-0479">Metal-binding</keyword>
<dbReference type="EC" id="2.7.1.71" evidence="3 11"/>
<keyword evidence="8 11" id="KW-0067">ATP-binding</keyword>
<dbReference type="NCBIfam" id="NF010552">
    <property type="entry name" value="PRK13946.1"/>
    <property type="match status" value="1"/>
</dbReference>
<dbReference type="InterPro" id="IPR027417">
    <property type="entry name" value="P-loop_NTPase"/>
</dbReference>
<dbReference type="Proteomes" id="UP000216361">
    <property type="component" value="Unassembled WGS sequence"/>
</dbReference>
<comment type="catalytic activity">
    <reaction evidence="10 11">
        <text>shikimate + ATP = 3-phosphoshikimate + ADP + H(+)</text>
        <dbReference type="Rhea" id="RHEA:13121"/>
        <dbReference type="ChEBI" id="CHEBI:15378"/>
        <dbReference type="ChEBI" id="CHEBI:30616"/>
        <dbReference type="ChEBI" id="CHEBI:36208"/>
        <dbReference type="ChEBI" id="CHEBI:145989"/>
        <dbReference type="ChEBI" id="CHEBI:456216"/>
        <dbReference type="EC" id="2.7.1.71"/>
    </reaction>
</comment>
<dbReference type="GO" id="GO:0005829">
    <property type="term" value="C:cytosol"/>
    <property type="evidence" value="ECO:0007669"/>
    <property type="project" value="TreeGrafter"/>
</dbReference>
<keyword evidence="11" id="KW-0460">Magnesium</keyword>
<name>A0A255XP26_9PROT</name>
<evidence type="ECO:0000256" key="1">
    <source>
        <dbReference type="ARBA" id="ARBA00004842"/>
    </source>
</evidence>